<dbReference type="AlphaFoldDB" id="A0A2Z6N7G7"/>
<name>A0A2Z6N7G7_TRISU</name>
<gene>
    <name evidence="1" type="ORF">TSUD_220100</name>
</gene>
<dbReference type="Proteomes" id="UP000242715">
    <property type="component" value="Unassembled WGS sequence"/>
</dbReference>
<evidence type="ECO:0000313" key="1">
    <source>
        <dbReference type="EMBL" id="GAU39766.1"/>
    </source>
</evidence>
<keyword evidence="2" id="KW-1185">Reference proteome</keyword>
<sequence>MPPPPTSPRSNHSSISLVLRRSFLTSLCFALFHFIYIQSWFRQASDLASAGAVTHLSINQHEIRKTKFYDSSKSLPHRKLKIDVVLSGGQAPGGHNLLLASNISADDAFTKLNVIVDADIEVALQFIIRLLLESKCVTLETKVLPMYGFGESAFACTFSELVLVWYPCSIDFGVDAQGELTCKVHLLAEGVTVKFGVTEASNNKVMYFKLAPFFGVRTTMFAPATSNSRKIYRFDHYFML</sequence>
<dbReference type="EMBL" id="DF973777">
    <property type="protein sequence ID" value="GAU39766.1"/>
    <property type="molecule type" value="Genomic_DNA"/>
</dbReference>
<protein>
    <submittedName>
        <fullName evidence="1">Uncharacterized protein</fullName>
    </submittedName>
</protein>
<dbReference type="Gene3D" id="3.40.50.450">
    <property type="match status" value="1"/>
</dbReference>
<evidence type="ECO:0000313" key="2">
    <source>
        <dbReference type="Proteomes" id="UP000242715"/>
    </source>
</evidence>
<organism evidence="1 2">
    <name type="scientific">Trifolium subterraneum</name>
    <name type="common">Subterranean clover</name>
    <dbReference type="NCBI Taxonomy" id="3900"/>
    <lineage>
        <taxon>Eukaryota</taxon>
        <taxon>Viridiplantae</taxon>
        <taxon>Streptophyta</taxon>
        <taxon>Embryophyta</taxon>
        <taxon>Tracheophyta</taxon>
        <taxon>Spermatophyta</taxon>
        <taxon>Magnoliopsida</taxon>
        <taxon>eudicotyledons</taxon>
        <taxon>Gunneridae</taxon>
        <taxon>Pentapetalae</taxon>
        <taxon>rosids</taxon>
        <taxon>fabids</taxon>
        <taxon>Fabales</taxon>
        <taxon>Fabaceae</taxon>
        <taxon>Papilionoideae</taxon>
        <taxon>50 kb inversion clade</taxon>
        <taxon>NPAAA clade</taxon>
        <taxon>Hologalegina</taxon>
        <taxon>IRL clade</taxon>
        <taxon>Trifolieae</taxon>
        <taxon>Trifolium</taxon>
    </lineage>
</organism>
<reference evidence="2" key="1">
    <citation type="journal article" date="2017" name="Front. Plant Sci.">
        <title>Climate Clever Clovers: New Paradigm to Reduce the Environmental Footprint of Ruminants by Breeding Low Methanogenic Forages Utilizing Haplotype Variation.</title>
        <authorList>
            <person name="Kaur P."/>
            <person name="Appels R."/>
            <person name="Bayer P.E."/>
            <person name="Keeble-Gagnere G."/>
            <person name="Wang J."/>
            <person name="Hirakawa H."/>
            <person name="Shirasawa K."/>
            <person name="Vercoe P."/>
            <person name="Stefanova K."/>
            <person name="Durmic Z."/>
            <person name="Nichols P."/>
            <person name="Revell C."/>
            <person name="Isobe S.N."/>
            <person name="Edwards D."/>
            <person name="Erskine W."/>
        </authorList>
    </citation>
    <scope>NUCLEOTIDE SEQUENCE [LARGE SCALE GENOMIC DNA]</scope>
    <source>
        <strain evidence="2">cv. Daliak</strain>
    </source>
</reference>
<proteinExistence type="predicted"/>
<accession>A0A2Z6N7G7</accession>